<evidence type="ECO:0000256" key="4">
    <source>
        <dbReference type="ARBA" id="ARBA00022679"/>
    </source>
</evidence>
<keyword evidence="13" id="KW-1185">Reference proteome</keyword>
<dbReference type="PANTHER" id="PTHR43322:SF5">
    <property type="entry name" value="1-DEOXY-D-XYLULOSE-5-PHOSPHATE SYNTHASE, CHLOROPLASTIC"/>
    <property type="match status" value="1"/>
</dbReference>
<reference evidence="12 13" key="1">
    <citation type="submission" date="2011-01" db="EMBL/GenBank/DDBJ databases">
        <authorList>
            <person name="Weinstock G."/>
            <person name="Sodergren E."/>
            <person name="Clifton S."/>
            <person name="Fulton L."/>
            <person name="Fulton B."/>
            <person name="Courtney L."/>
            <person name="Fronick C."/>
            <person name="Harrison M."/>
            <person name="Strong C."/>
            <person name="Farmer C."/>
            <person name="Delahaunty K."/>
            <person name="Markovic C."/>
            <person name="Hall O."/>
            <person name="Minx P."/>
            <person name="Tomlinson C."/>
            <person name="Mitreva M."/>
            <person name="Hou S."/>
            <person name="Chen J."/>
            <person name="Wollam A."/>
            <person name="Pepin K.H."/>
            <person name="Johnson M."/>
            <person name="Bhonagiri V."/>
            <person name="Zhang X."/>
            <person name="Suruliraj S."/>
            <person name="Warren W."/>
            <person name="Chinwalla A."/>
            <person name="Mardis E.R."/>
            <person name="Wilson R.K."/>
        </authorList>
    </citation>
    <scope>NUCLEOTIDE SEQUENCE [LARGE SCALE GENOMIC DNA]</scope>
    <source>
        <strain evidence="13">DSM 22608 / JCM 16073 / KCTC 15190 / YIT 12066</strain>
    </source>
</reference>
<evidence type="ECO:0000256" key="7">
    <source>
        <dbReference type="ARBA" id="ARBA00022977"/>
    </source>
</evidence>
<dbReference type="GO" id="GO:0009228">
    <property type="term" value="P:thiamine biosynthetic process"/>
    <property type="evidence" value="ECO:0007669"/>
    <property type="project" value="UniProtKB-UniRule"/>
</dbReference>
<proteinExistence type="inferred from homology"/>
<dbReference type="PANTHER" id="PTHR43322">
    <property type="entry name" value="1-D-DEOXYXYLULOSE 5-PHOSPHATE SYNTHASE-RELATED"/>
    <property type="match status" value="1"/>
</dbReference>
<name>E8LL66_SUCHY</name>
<keyword evidence="5 10" id="KW-0479">Metal-binding</keyword>
<dbReference type="eggNOG" id="COG1154">
    <property type="taxonomic scope" value="Bacteria"/>
</dbReference>
<comment type="pathway">
    <text evidence="1 10">Metabolic intermediate biosynthesis; 1-deoxy-D-xylulose 5-phosphate biosynthesis; 1-deoxy-D-xylulose 5-phosphate from D-glyceraldehyde 3-phosphate and pyruvate: step 1/1.</text>
</comment>
<dbReference type="OrthoDB" id="9803371at2"/>
<dbReference type="SUPFAM" id="SSF52518">
    <property type="entry name" value="Thiamin diphosphate-binding fold (THDP-binding)"/>
    <property type="match status" value="2"/>
</dbReference>
<comment type="similarity">
    <text evidence="2 10">Belongs to the transketolase family. DXPS subfamily.</text>
</comment>
<dbReference type="Proteomes" id="UP000018458">
    <property type="component" value="Unassembled WGS sequence"/>
</dbReference>
<dbReference type="InterPro" id="IPR033248">
    <property type="entry name" value="Transketolase_C"/>
</dbReference>
<accession>E8LL66</accession>
<feature type="domain" description="Transketolase-like pyrimidine-binding" evidence="11">
    <location>
        <begin position="321"/>
        <end position="485"/>
    </location>
</feature>
<feature type="binding site" evidence="10">
    <location>
        <position position="183"/>
    </location>
    <ligand>
        <name>Mg(2+)</name>
        <dbReference type="ChEBI" id="CHEBI:18420"/>
    </ligand>
</feature>
<comment type="subunit">
    <text evidence="3 10">Homodimer.</text>
</comment>
<keyword evidence="7 10" id="KW-0784">Thiamine biosynthesis</keyword>
<keyword evidence="8 10" id="KW-0786">Thiamine pyrophosphate</keyword>
<dbReference type="NCBIfam" id="NF003933">
    <property type="entry name" value="PRK05444.2-2"/>
    <property type="match status" value="1"/>
</dbReference>
<feature type="binding site" evidence="10">
    <location>
        <position position="290"/>
    </location>
    <ligand>
        <name>thiamine diphosphate</name>
        <dbReference type="ChEBI" id="CHEBI:58937"/>
    </ligand>
</feature>
<comment type="caution">
    <text evidence="12">The sequence shown here is derived from an EMBL/GenBank/DDBJ whole genome shotgun (WGS) entry which is preliminary data.</text>
</comment>
<dbReference type="SUPFAM" id="SSF52922">
    <property type="entry name" value="TK C-terminal domain-like"/>
    <property type="match status" value="1"/>
</dbReference>
<dbReference type="InterPro" id="IPR029061">
    <property type="entry name" value="THDP-binding"/>
</dbReference>
<dbReference type="CDD" id="cd02007">
    <property type="entry name" value="TPP_DXS"/>
    <property type="match status" value="1"/>
</dbReference>
<evidence type="ECO:0000256" key="3">
    <source>
        <dbReference type="ARBA" id="ARBA00011738"/>
    </source>
</evidence>
<dbReference type="InterPro" id="IPR005475">
    <property type="entry name" value="Transketolase-like_Pyr-bd"/>
</dbReference>
<dbReference type="EMBL" id="AEVO01000084">
    <property type="protein sequence ID" value="EFY06726.1"/>
    <property type="molecule type" value="Genomic_DNA"/>
</dbReference>
<dbReference type="Gene3D" id="3.40.50.970">
    <property type="match status" value="2"/>
</dbReference>
<dbReference type="NCBIfam" id="TIGR00204">
    <property type="entry name" value="dxs"/>
    <property type="match status" value="1"/>
</dbReference>
<evidence type="ECO:0000256" key="8">
    <source>
        <dbReference type="ARBA" id="ARBA00023052"/>
    </source>
</evidence>
<dbReference type="GO" id="GO:0008661">
    <property type="term" value="F:1-deoxy-D-xylulose-5-phosphate synthase activity"/>
    <property type="evidence" value="ECO:0007669"/>
    <property type="project" value="UniProtKB-UniRule"/>
</dbReference>
<dbReference type="GO" id="GO:0016114">
    <property type="term" value="P:terpenoid biosynthetic process"/>
    <property type="evidence" value="ECO:0007669"/>
    <property type="project" value="UniProtKB-UniRule"/>
</dbReference>
<feature type="binding site" evidence="10">
    <location>
        <begin position="152"/>
        <end position="153"/>
    </location>
    <ligand>
        <name>thiamine diphosphate</name>
        <dbReference type="ChEBI" id="CHEBI:58937"/>
    </ligand>
</feature>
<dbReference type="GO" id="GO:0005829">
    <property type="term" value="C:cytosol"/>
    <property type="evidence" value="ECO:0007669"/>
    <property type="project" value="TreeGrafter"/>
</dbReference>
<feature type="binding site" evidence="10">
    <location>
        <position position="151"/>
    </location>
    <ligand>
        <name>Mg(2+)</name>
        <dbReference type="ChEBI" id="CHEBI:18420"/>
    </ligand>
</feature>
<dbReference type="InterPro" id="IPR009014">
    <property type="entry name" value="Transketo_C/PFOR_II"/>
</dbReference>
<protein>
    <recommendedName>
        <fullName evidence="10">1-deoxy-D-xylulose-5-phosphate synthase</fullName>
        <ecNumber evidence="10">2.2.1.7</ecNumber>
    </recommendedName>
    <alternativeName>
        <fullName evidence="10">1-deoxyxylulose-5-phosphate synthase</fullName>
        <shortName evidence="10">DXP synthase</shortName>
        <shortName evidence="10">DXPS</shortName>
    </alternativeName>
</protein>
<gene>
    <name evidence="10 12" type="primary">dxs</name>
    <name evidence="12" type="ORF">HMPREF9444_01473</name>
</gene>
<feature type="binding site" evidence="10">
    <location>
        <position position="372"/>
    </location>
    <ligand>
        <name>thiamine diphosphate</name>
        <dbReference type="ChEBI" id="CHEBI:58937"/>
    </ligand>
</feature>
<dbReference type="Pfam" id="PF02780">
    <property type="entry name" value="Transketolase_C"/>
    <property type="match status" value="1"/>
</dbReference>
<dbReference type="STRING" id="762983.HMPREF9444_01473"/>
<keyword evidence="9 10" id="KW-0414">Isoprene biosynthesis</keyword>
<dbReference type="HAMAP" id="MF_00315">
    <property type="entry name" value="DXP_synth"/>
    <property type="match status" value="1"/>
</dbReference>
<dbReference type="FunFam" id="3.40.50.970:FF:000005">
    <property type="entry name" value="1-deoxy-D-xylulose-5-phosphate synthase"/>
    <property type="match status" value="1"/>
</dbReference>
<comment type="function">
    <text evidence="10">Catalyzes the acyloin condensation reaction between C atoms 2 and 3 of pyruvate and glyceraldehyde 3-phosphate to yield 1-deoxy-D-xylulose-5-phosphate (DXP).</text>
</comment>
<dbReference type="CDD" id="cd07033">
    <property type="entry name" value="TPP_PYR_DXS_TK_like"/>
    <property type="match status" value="1"/>
</dbReference>
<comment type="catalytic activity">
    <reaction evidence="10">
        <text>D-glyceraldehyde 3-phosphate + pyruvate + H(+) = 1-deoxy-D-xylulose 5-phosphate + CO2</text>
        <dbReference type="Rhea" id="RHEA:12605"/>
        <dbReference type="ChEBI" id="CHEBI:15361"/>
        <dbReference type="ChEBI" id="CHEBI:15378"/>
        <dbReference type="ChEBI" id="CHEBI:16526"/>
        <dbReference type="ChEBI" id="CHEBI:57792"/>
        <dbReference type="ChEBI" id="CHEBI:59776"/>
        <dbReference type="EC" id="2.2.1.7"/>
    </reaction>
</comment>
<dbReference type="SMART" id="SM00861">
    <property type="entry name" value="Transket_pyr"/>
    <property type="match status" value="1"/>
</dbReference>
<dbReference type="Pfam" id="PF13292">
    <property type="entry name" value="DXP_synthase_N"/>
    <property type="match status" value="1"/>
</dbReference>
<feature type="binding site" evidence="10">
    <location>
        <begin position="120"/>
        <end position="122"/>
    </location>
    <ligand>
        <name>thiamine diphosphate</name>
        <dbReference type="ChEBI" id="CHEBI:58937"/>
    </ligand>
</feature>
<dbReference type="Gene3D" id="3.40.50.920">
    <property type="match status" value="1"/>
</dbReference>
<dbReference type="RefSeq" id="WP_009143654.1">
    <property type="nucleotide sequence ID" value="NZ_GL831017.1"/>
</dbReference>
<dbReference type="InterPro" id="IPR005477">
    <property type="entry name" value="Dxylulose-5-P_synthase"/>
</dbReference>
<dbReference type="EC" id="2.2.1.7" evidence="10"/>
<keyword evidence="4 10" id="KW-0808">Transferase</keyword>
<dbReference type="Pfam" id="PF02779">
    <property type="entry name" value="Transket_pyr"/>
    <property type="match status" value="1"/>
</dbReference>
<comment type="cofactor">
    <cofactor evidence="10">
        <name>thiamine diphosphate</name>
        <dbReference type="ChEBI" id="CHEBI:58937"/>
    </cofactor>
    <text evidence="10">Binds 1 thiamine pyrophosphate per subunit.</text>
</comment>
<keyword evidence="6 10" id="KW-0460">Magnesium</keyword>
<evidence type="ECO:0000313" key="12">
    <source>
        <dbReference type="EMBL" id="EFY06726.1"/>
    </source>
</evidence>
<dbReference type="GO" id="GO:0000287">
    <property type="term" value="F:magnesium ion binding"/>
    <property type="evidence" value="ECO:0007669"/>
    <property type="project" value="UniProtKB-UniRule"/>
</dbReference>
<organism evidence="12 13">
    <name type="scientific">Succinatimonas hippei (strain DSM 22608 / JCM 16073 / KCTC 15190 / YIT 12066)</name>
    <dbReference type="NCBI Taxonomy" id="762983"/>
    <lineage>
        <taxon>Bacteria</taxon>
        <taxon>Pseudomonadati</taxon>
        <taxon>Pseudomonadota</taxon>
        <taxon>Gammaproteobacteria</taxon>
        <taxon>Aeromonadales</taxon>
        <taxon>Succinivibrionaceae</taxon>
        <taxon>Succinatimonas</taxon>
    </lineage>
</organism>
<evidence type="ECO:0000313" key="13">
    <source>
        <dbReference type="Proteomes" id="UP000018458"/>
    </source>
</evidence>
<evidence type="ECO:0000256" key="6">
    <source>
        <dbReference type="ARBA" id="ARBA00022842"/>
    </source>
</evidence>
<dbReference type="GO" id="GO:0030976">
    <property type="term" value="F:thiamine pyrophosphate binding"/>
    <property type="evidence" value="ECO:0007669"/>
    <property type="project" value="UniProtKB-UniRule"/>
</dbReference>
<comment type="cofactor">
    <cofactor evidence="10">
        <name>Mg(2+)</name>
        <dbReference type="ChEBI" id="CHEBI:18420"/>
    </cofactor>
    <text evidence="10">Binds 1 Mg(2+) ion per subunit.</text>
</comment>
<evidence type="ECO:0000256" key="9">
    <source>
        <dbReference type="ARBA" id="ARBA00023229"/>
    </source>
</evidence>
<dbReference type="AlphaFoldDB" id="E8LL66"/>
<evidence type="ECO:0000256" key="10">
    <source>
        <dbReference type="HAMAP-Rule" id="MF_00315"/>
    </source>
</evidence>
<evidence type="ECO:0000256" key="2">
    <source>
        <dbReference type="ARBA" id="ARBA00011081"/>
    </source>
</evidence>
<dbReference type="UniPathway" id="UPA00064">
    <property type="reaction ID" value="UER00091"/>
</dbReference>
<evidence type="ECO:0000256" key="5">
    <source>
        <dbReference type="ARBA" id="ARBA00022723"/>
    </source>
</evidence>
<dbReference type="HOGENOM" id="CLU_009227_1_4_6"/>
<evidence type="ECO:0000256" key="1">
    <source>
        <dbReference type="ARBA" id="ARBA00004980"/>
    </source>
</evidence>
<feature type="binding site" evidence="10">
    <location>
        <position position="79"/>
    </location>
    <ligand>
        <name>thiamine diphosphate</name>
        <dbReference type="ChEBI" id="CHEBI:58937"/>
    </ligand>
</feature>
<feature type="binding site" evidence="10">
    <location>
        <position position="183"/>
    </location>
    <ligand>
        <name>thiamine diphosphate</name>
        <dbReference type="ChEBI" id="CHEBI:58937"/>
    </ligand>
</feature>
<sequence>MEEKDLMPLLDKIHNAADVRKLSRSQLPELCREVRQTLIDTVSKTAGHLASGLGVVELTVALHYVFDTPDDFLIWDVGHQAYPHKILTGHRKELATIRQKGGLHAFIWRGETPYDVLSTGHASTSIGSALGIAVAQHQLGTKRQVVAVIGDGALSGGMAFEALNHAGAFMDKGVNLLVILNDNEMSISENVGGLAKGLSRVLSNPHYAKLVEGGKKVLEKLPAVRRFALRAQEHVKGMIMPGTLFEEFGFNYIGPVDGHDVKGLVQILQNVKEIGGLQFLHVVTCKGKGYPPAEKDPICYHGVPRFDPAEGVHPTPFPSDRSFSAVFGRWMCDKAAQNDKLVGITPAMRIGSALDEFAKRYPDRFFDVAIAEEHSLVFASGLAAGGMRPVVAIYSTFLQRAYDSVFHDLALQDLPIMLAIDRAGVVGPDGPTHHGAFDIAALKAIPNLTIMAPSSRDELYKMLNTGFKLGHPCAVRYPRTEGVGELDGITLDDTVEIGKGRVLSEGAKIAVLCFGVFSQDYLEYAKEQGYTLVDMRFIKPWDEALVEDLIKTHDRIITVEDGVVKGGIGEEIASFVQRKIGDRKVKVLNLGLPDRYIMEGTRKEIIHDLRLDVSGLDETVAAFLKE</sequence>
<evidence type="ECO:0000259" key="11">
    <source>
        <dbReference type="SMART" id="SM00861"/>
    </source>
</evidence>
<dbReference type="GO" id="GO:0019288">
    <property type="term" value="P:isopentenyl diphosphate biosynthetic process, methylerythritol 4-phosphate pathway"/>
    <property type="evidence" value="ECO:0007669"/>
    <property type="project" value="TreeGrafter"/>
</dbReference>